<evidence type="ECO:0000256" key="1">
    <source>
        <dbReference type="SAM" id="MobiDB-lite"/>
    </source>
</evidence>
<reference evidence="3" key="1">
    <citation type="submission" date="2020-06" db="EMBL/GenBank/DDBJ databases">
        <authorList>
            <consortium name="Plant Systems Biology data submission"/>
        </authorList>
    </citation>
    <scope>NUCLEOTIDE SEQUENCE</scope>
    <source>
        <strain evidence="3">D6</strain>
    </source>
</reference>
<proteinExistence type="predicted"/>
<name>A0A9N8ELJ0_9STRA</name>
<dbReference type="Proteomes" id="UP001153069">
    <property type="component" value="Unassembled WGS sequence"/>
</dbReference>
<organism evidence="3 4">
    <name type="scientific">Seminavis robusta</name>
    <dbReference type="NCBI Taxonomy" id="568900"/>
    <lineage>
        <taxon>Eukaryota</taxon>
        <taxon>Sar</taxon>
        <taxon>Stramenopiles</taxon>
        <taxon>Ochrophyta</taxon>
        <taxon>Bacillariophyta</taxon>
        <taxon>Bacillariophyceae</taxon>
        <taxon>Bacillariophycidae</taxon>
        <taxon>Naviculales</taxon>
        <taxon>Naviculaceae</taxon>
        <taxon>Seminavis</taxon>
    </lineage>
</organism>
<dbReference type="InterPro" id="IPR054220">
    <property type="entry name" value="DUF6940"/>
</dbReference>
<protein>
    <submittedName>
        <fullName evidence="3">Uncharacterized protein</fullName>
    </submittedName>
</protein>
<dbReference type="AlphaFoldDB" id="A0A9N8ELJ0"/>
<evidence type="ECO:0000256" key="2">
    <source>
        <dbReference type="SAM" id="Phobius"/>
    </source>
</evidence>
<dbReference type="EMBL" id="CAICTM010001311">
    <property type="protein sequence ID" value="CAB9522540.1"/>
    <property type="molecule type" value="Genomic_DNA"/>
</dbReference>
<feature type="region of interest" description="Disordered" evidence="1">
    <location>
        <begin position="1"/>
        <end position="32"/>
    </location>
</feature>
<feature type="compositionally biased region" description="Polar residues" evidence="1">
    <location>
        <begin position="16"/>
        <end position="31"/>
    </location>
</feature>
<gene>
    <name evidence="3" type="ORF">SEMRO_1313_G261970.1</name>
</gene>
<dbReference type="Pfam" id="PF22086">
    <property type="entry name" value="DUF6940"/>
    <property type="match status" value="1"/>
</dbReference>
<evidence type="ECO:0000313" key="3">
    <source>
        <dbReference type="EMBL" id="CAB9522540.1"/>
    </source>
</evidence>
<comment type="caution">
    <text evidence="3">The sequence shown here is derived from an EMBL/GenBank/DDBJ whole genome shotgun (WGS) entry which is preliminary data.</text>
</comment>
<dbReference type="OrthoDB" id="411235at2759"/>
<keyword evidence="2" id="KW-0812">Transmembrane</keyword>
<accession>A0A9N8ELJ0</accession>
<feature type="transmembrane region" description="Helical" evidence="2">
    <location>
        <begin position="46"/>
        <end position="65"/>
    </location>
</feature>
<evidence type="ECO:0000313" key="4">
    <source>
        <dbReference type="Proteomes" id="UP001153069"/>
    </source>
</evidence>
<sequence>MAAMRPSRLQPAHPHTGTSTSRKNVSVSSTPGEGFLDRCRRRALTGFEFGFLACIVACFFGYQLLVYNPTKSNSSIETKKTKDPTSDTDTFNRAMTESIVYRKTNEGTTEAGYKFLLYEAQDIHTNQPISVMTWTQSMAASSPSSTLAQELSYLIDSSGFPGVFFETPGVTSQTAEHQTMQLCIIEARNLAQFATSQASSSAFDEHLRKCPPTRDACQFTNLGGDAQLVAPLHKPNTNDVTYSHLAAFVRGAPKEQVAGTWKHVASTYLHMLQTRDPARPVWLSTQGEGVPWLHFRFDDRPKYYSYRPFTRAAQERSLVGTVIGVPSG</sequence>
<keyword evidence="2" id="KW-1133">Transmembrane helix</keyword>
<keyword evidence="2" id="KW-0472">Membrane</keyword>
<keyword evidence="4" id="KW-1185">Reference proteome</keyword>